<evidence type="ECO:0000256" key="1">
    <source>
        <dbReference type="ARBA" id="ARBA00004127"/>
    </source>
</evidence>
<feature type="domain" description="ArnT-like N-terminal" evidence="10">
    <location>
        <begin position="59"/>
        <end position="188"/>
    </location>
</feature>
<feature type="transmembrane region" description="Helical" evidence="9">
    <location>
        <begin position="339"/>
        <end position="357"/>
    </location>
</feature>
<dbReference type="InterPro" id="IPR003342">
    <property type="entry name" value="ArnT-like_N"/>
</dbReference>
<comment type="subcellular location">
    <subcellularLocation>
        <location evidence="1">Endomembrane system</location>
        <topology evidence="1">Multi-pass membrane protein</topology>
    </subcellularLocation>
</comment>
<evidence type="ECO:0000256" key="8">
    <source>
        <dbReference type="ARBA" id="ARBA00023136"/>
    </source>
</evidence>
<feature type="transmembrane region" description="Helical" evidence="9">
    <location>
        <begin position="369"/>
        <end position="386"/>
    </location>
</feature>
<dbReference type="InParanoid" id="A2FLN8"/>
<evidence type="ECO:0000256" key="9">
    <source>
        <dbReference type="SAM" id="Phobius"/>
    </source>
</evidence>
<dbReference type="Proteomes" id="UP000001542">
    <property type="component" value="Unassembled WGS sequence"/>
</dbReference>
<evidence type="ECO:0000256" key="3">
    <source>
        <dbReference type="ARBA" id="ARBA00007222"/>
    </source>
</evidence>
<dbReference type="KEGG" id="tva:4751907"/>
<dbReference type="SMR" id="A2FLN8"/>
<evidence type="ECO:0000259" key="10">
    <source>
        <dbReference type="Pfam" id="PF02366"/>
    </source>
</evidence>
<dbReference type="VEuPathDB" id="TrichDB:TVAG_315790"/>
<keyword evidence="12" id="KW-1185">Reference proteome</keyword>
<feature type="transmembrane region" description="Helical" evidence="9">
    <location>
        <begin position="181"/>
        <end position="202"/>
    </location>
</feature>
<keyword evidence="7 9" id="KW-1133">Transmembrane helix</keyword>
<evidence type="ECO:0000313" key="11">
    <source>
        <dbReference type="EMBL" id="EAX94173.1"/>
    </source>
</evidence>
<gene>
    <name evidence="11" type="ORF">TVAG_315790</name>
</gene>
<protein>
    <recommendedName>
        <fullName evidence="10">ArnT-like N-terminal domain-containing protein</fullName>
    </recommendedName>
</protein>
<dbReference type="PANTHER" id="PTHR10050">
    <property type="entry name" value="DOLICHYL-PHOSPHATE-MANNOSE--PROTEIN MANNOSYLTRANSFERASE"/>
    <property type="match status" value="1"/>
</dbReference>
<proteinExistence type="inferred from homology"/>
<dbReference type="Pfam" id="PF02366">
    <property type="entry name" value="PMT"/>
    <property type="match status" value="1"/>
</dbReference>
<keyword evidence="4" id="KW-0328">Glycosyltransferase</keyword>
<feature type="transmembrane region" description="Helical" evidence="9">
    <location>
        <begin position="208"/>
        <end position="229"/>
    </location>
</feature>
<keyword evidence="5" id="KW-0808">Transferase</keyword>
<dbReference type="VEuPathDB" id="TrichDB:TVAGG3_0040610"/>
<dbReference type="AlphaFoldDB" id="A2FLN8"/>
<dbReference type="PANTHER" id="PTHR10050:SF46">
    <property type="entry name" value="PROTEIN O-MANNOSYL-TRANSFERASE 2"/>
    <property type="match status" value="1"/>
</dbReference>
<dbReference type="GO" id="GO:0012505">
    <property type="term" value="C:endomembrane system"/>
    <property type="evidence" value="ECO:0007669"/>
    <property type="project" value="UniProtKB-SubCell"/>
</dbReference>
<evidence type="ECO:0000256" key="6">
    <source>
        <dbReference type="ARBA" id="ARBA00022692"/>
    </source>
</evidence>
<evidence type="ECO:0000256" key="4">
    <source>
        <dbReference type="ARBA" id="ARBA00022676"/>
    </source>
</evidence>
<feature type="transmembrane region" description="Helical" evidence="9">
    <location>
        <begin position="101"/>
        <end position="121"/>
    </location>
</feature>
<dbReference type="EMBL" id="DS113872">
    <property type="protein sequence ID" value="EAX94173.1"/>
    <property type="molecule type" value="Genomic_DNA"/>
</dbReference>
<feature type="transmembrane region" description="Helical" evidence="9">
    <location>
        <begin position="297"/>
        <end position="317"/>
    </location>
</feature>
<dbReference type="GO" id="GO:0004169">
    <property type="term" value="F:dolichyl-phosphate-mannose-protein mannosyltransferase activity"/>
    <property type="evidence" value="ECO:0000318"/>
    <property type="project" value="GO_Central"/>
</dbReference>
<reference evidence="11" key="2">
    <citation type="journal article" date="2007" name="Science">
        <title>Draft genome sequence of the sexually transmitted pathogen Trichomonas vaginalis.</title>
        <authorList>
            <person name="Carlton J.M."/>
            <person name="Hirt R.P."/>
            <person name="Silva J.C."/>
            <person name="Delcher A.L."/>
            <person name="Schatz M."/>
            <person name="Zhao Q."/>
            <person name="Wortman J.R."/>
            <person name="Bidwell S.L."/>
            <person name="Alsmark U.C.M."/>
            <person name="Besteiro S."/>
            <person name="Sicheritz-Ponten T."/>
            <person name="Noel C.J."/>
            <person name="Dacks J.B."/>
            <person name="Foster P.G."/>
            <person name="Simillion C."/>
            <person name="Van de Peer Y."/>
            <person name="Miranda-Saavedra D."/>
            <person name="Barton G.J."/>
            <person name="Westrop G.D."/>
            <person name="Mueller S."/>
            <person name="Dessi D."/>
            <person name="Fiori P.L."/>
            <person name="Ren Q."/>
            <person name="Paulsen I."/>
            <person name="Zhang H."/>
            <person name="Bastida-Corcuera F.D."/>
            <person name="Simoes-Barbosa A."/>
            <person name="Brown M.T."/>
            <person name="Hayes R.D."/>
            <person name="Mukherjee M."/>
            <person name="Okumura C.Y."/>
            <person name="Schneider R."/>
            <person name="Smith A.J."/>
            <person name="Vanacova S."/>
            <person name="Villalvazo M."/>
            <person name="Haas B.J."/>
            <person name="Pertea M."/>
            <person name="Feldblyum T.V."/>
            <person name="Utterback T.R."/>
            <person name="Shu C.L."/>
            <person name="Osoegawa K."/>
            <person name="de Jong P.J."/>
            <person name="Hrdy I."/>
            <person name="Horvathova L."/>
            <person name="Zubacova Z."/>
            <person name="Dolezal P."/>
            <person name="Malik S.B."/>
            <person name="Logsdon J.M. Jr."/>
            <person name="Henze K."/>
            <person name="Gupta A."/>
            <person name="Wang C.C."/>
            <person name="Dunne R.L."/>
            <person name="Upcroft J.A."/>
            <person name="Upcroft P."/>
            <person name="White O."/>
            <person name="Salzberg S.L."/>
            <person name="Tang P."/>
            <person name="Chiu C.-H."/>
            <person name="Lee Y.-S."/>
            <person name="Embley T.M."/>
            <person name="Coombs G.H."/>
            <person name="Mottram J.C."/>
            <person name="Tachezy J."/>
            <person name="Fraser-Liggett C.M."/>
            <person name="Johnson P.J."/>
        </authorList>
    </citation>
    <scope>NUCLEOTIDE SEQUENCE [LARGE SCALE GENOMIC DNA]</scope>
    <source>
        <strain evidence="11">G3</strain>
    </source>
</reference>
<sequence length="405" mass="47052">MIRKNGKTLHQKEPIFQSSHFWIIYFVFSLALVFHVIGHKYPPILIKQEKEIYECFQNFVKGKVLLDNKPLSGRFLLYIPYSFLIKDTESEFPKNWQYLRLINAIIGSFYAPLITASLILFKFSPFTSCVAGILLSLDGSSLVATKLYTTDSLLLLFISLTIFLGILAERTNINFLREIQGIFTVLACVTDTLGLVAFFYFIFVNNRYFKSLQSAVSMFLIFFTIELILKSQFSDDIKIKLPDDATFKEQIALTIQLIRLQYNPVTDFAEAFYWNLVKLRPTTLWVNDLPNMAQRHVAVHNVPVVIGVSLACLFGILKKESVFFWMTIVITWIFKERNVMNYHVALMFGVIALTAVFEKINEIMQKMMLITFCVVALVFFTFFYPWEFALSIDFQLDYTLNIWNM</sequence>
<comment type="pathway">
    <text evidence="2">Protein modification; protein glycosylation.</text>
</comment>
<dbReference type="UniPathway" id="UPA00378"/>
<keyword evidence="6 9" id="KW-0812">Transmembrane</keyword>
<dbReference type="GO" id="GO:0035269">
    <property type="term" value="P:protein O-linked glycosylation via mannose"/>
    <property type="evidence" value="ECO:0000318"/>
    <property type="project" value="GO_Central"/>
</dbReference>
<organism evidence="11 12">
    <name type="scientific">Trichomonas vaginalis (strain ATCC PRA-98 / G3)</name>
    <dbReference type="NCBI Taxonomy" id="412133"/>
    <lineage>
        <taxon>Eukaryota</taxon>
        <taxon>Metamonada</taxon>
        <taxon>Parabasalia</taxon>
        <taxon>Trichomonadida</taxon>
        <taxon>Trichomonadidae</taxon>
        <taxon>Trichomonas</taxon>
    </lineage>
</organism>
<evidence type="ECO:0000256" key="2">
    <source>
        <dbReference type="ARBA" id="ARBA00004922"/>
    </source>
</evidence>
<dbReference type="GO" id="GO:0016020">
    <property type="term" value="C:membrane"/>
    <property type="evidence" value="ECO:0007669"/>
    <property type="project" value="InterPro"/>
</dbReference>
<comment type="similarity">
    <text evidence="3">Belongs to the glycosyltransferase 39 family.</text>
</comment>
<feature type="transmembrane region" description="Helical" evidence="9">
    <location>
        <begin position="153"/>
        <end position="169"/>
    </location>
</feature>
<dbReference type="InterPro" id="IPR027005">
    <property type="entry name" value="PMT-like"/>
</dbReference>
<evidence type="ECO:0000313" key="12">
    <source>
        <dbReference type="Proteomes" id="UP000001542"/>
    </source>
</evidence>
<feature type="transmembrane region" description="Helical" evidence="9">
    <location>
        <begin position="21"/>
        <end position="38"/>
    </location>
</feature>
<reference evidence="11" key="1">
    <citation type="submission" date="2006-10" db="EMBL/GenBank/DDBJ databases">
        <authorList>
            <person name="Amadeo P."/>
            <person name="Zhao Q."/>
            <person name="Wortman J."/>
            <person name="Fraser-Liggett C."/>
            <person name="Carlton J."/>
        </authorList>
    </citation>
    <scope>NUCLEOTIDE SEQUENCE</scope>
    <source>
        <strain evidence="11">G3</strain>
    </source>
</reference>
<name>A2FLN8_TRIV3</name>
<evidence type="ECO:0000256" key="5">
    <source>
        <dbReference type="ARBA" id="ARBA00022679"/>
    </source>
</evidence>
<accession>A2FLN8</accession>
<dbReference type="RefSeq" id="XP_001307103.1">
    <property type="nucleotide sequence ID" value="XM_001307102.1"/>
</dbReference>
<evidence type="ECO:0000256" key="7">
    <source>
        <dbReference type="ARBA" id="ARBA00022989"/>
    </source>
</evidence>
<keyword evidence="8 9" id="KW-0472">Membrane</keyword>